<evidence type="ECO:0000313" key="1">
    <source>
        <dbReference type="EMBL" id="KAJ5396539.1"/>
    </source>
</evidence>
<reference evidence="1" key="1">
    <citation type="submission" date="2022-12" db="EMBL/GenBank/DDBJ databases">
        <authorList>
            <person name="Petersen C."/>
        </authorList>
    </citation>
    <scope>NUCLEOTIDE SEQUENCE</scope>
    <source>
        <strain evidence="1">IBT 29677</strain>
    </source>
</reference>
<accession>A0A9W9W0P4</accession>
<dbReference type="RefSeq" id="XP_056488591.1">
    <property type="nucleotide sequence ID" value="XM_056629289.1"/>
</dbReference>
<evidence type="ECO:0000313" key="2">
    <source>
        <dbReference type="Proteomes" id="UP001147747"/>
    </source>
</evidence>
<proteinExistence type="predicted"/>
<sequence>MIEKSFKSQIHRTVQEHKLQKSADPAVAATDPLENYISIARQLLGPDPLTPPISIDMFGNVPELSSDWDPGDHECSQGKEVVDVPTTRFRNALLKSYLLWVHPQLPILEADSSYVELR</sequence>
<dbReference type="Proteomes" id="UP001147747">
    <property type="component" value="Unassembled WGS sequence"/>
</dbReference>
<reference evidence="1" key="2">
    <citation type="journal article" date="2023" name="IMA Fungus">
        <title>Comparative genomic study of the Penicillium genus elucidates a diverse pangenome and 15 lateral gene transfer events.</title>
        <authorList>
            <person name="Petersen C."/>
            <person name="Sorensen T."/>
            <person name="Nielsen M.R."/>
            <person name="Sondergaard T.E."/>
            <person name="Sorensen J.L."/>
            <person name="Fitzpatrick D.A."/>
            <person name="Frisvad J.C."/>
            <person name="Nielsen K.L."/>
        </authorList>
    </citation>
    <scope>NUCLEOTIDE SEQUENCE</scope>
    <source>
        <strain evidence="1">IBT 29677</strain>
    </source>
</reference>
<comment type="caution">
    <text evidence="1">The sequence shown here is derived from an EMBL/GenBank/DDBJ whole genome shotgun (WGS) entry which is preliminary data.</text>
</comment>
<dbReference type="AlphaFoldDB" id="A0A9W9W0P4"/>
<dbReference type="EMBL" id="JAPZBU010000006">
    <property type="protein sequence ID" value="KAJ5396539.1"/>
    <property type="molecule type" value="Genomic_DNA"/>
</dbReference>
<gene>
    <name evidence="1" type="ORF">N7509_004652</name>
</gene>
<protein>
    <submittedName>
        <fullName evidence="1">Uncharacterized protein</fullName>
    </submittedName>
</protein>
<dbReference type="OrthoDB" id="2212170at2759"/>
<name>A0A9W9W0P4_9EURO</name>
<dbReference type="GeneID" id="81368269"/>
<organism evidence="1 2">
    <name type="scientific">Penicillium cosmopolitanum</name>
    <dbReference type="NCBI Taxonomy" id="1131564"/>
    <lineage>
        <taxon>Eukaryota</taxon>
        <taxon>Fungi</taxon>
        <taxon>Dikarya</taxon>
        <taxon>Ascomycota</taxon>
        <taxon>Pezizomycotina</taxon>
        <taxon>Eurotiomycetes</taxon>
        <taxon>Eurotiomycetidae</taxon>
        <taxon>Eurotiales</taxon>
        <taxon>Aspergillaceae</taxon>
        <taxon>Penicillium</taxon>
    </lineage>
</organism>
<keyword evidence="2" id="KW-1185">Reference proteome</keyword>